<dbReference type="Proteomes" id="UP000075920">
    <property type="component" value="Unassembled WGS sequence"/>
</dbReference>
<reference evidence="3" key="1">
    <citation type="submission" date="2013-03" db="EMBL/GenBank/DDBJ databases">
        <title>The Genome Sequence of Anopheles minimus MINIMUS1.</title>
        <authorList>
            <consortium name="The Broad Institute Genomics Platform"/>
            <person name="Neafsey D.E."/>
            <person name="Walton C."/>
            <person name="Walker B."/>
            <person name="Young S.K."/>
            <person name="Zeng Q."/>
            <person name="Gargeya S."/>
            <person name="Fitzgerald M."/>
            <person name="Haas B."/>
            <person name="Abouelleil A."/>
            <person name="Allen A.W."/>
            <person name="Alvarado L."/>
            <person name="Arachchi H.M."/>
            <person name="Berlin A.M."/>
            <person name="Chapman S.B."/>
            <person name="Gainer-Dewar J."/>
            <person name="Goldberg J."/>
            <person name="Griggs A."/>
            <person name="Gujja S."/>
            <person name="Hansen M."/>
            <person name="Howarth C."/>
            <person name="Imamovic A."/>
            <person name="Ireland A."/>
            <person name="Larimer J."/>
            <person name="McCowan C."/>
            <person name="Murphy C."/>
            <person name="Pearson M."/>
            <person name="Poon T.W."/>
            <person name="Priest M."/>
            <person name="Roberts A."/>
            <person name="Saif S."/>
            <person name="Shea T."/>
            <person name="Sisk P."/>
            <person name="Sykes S."/>
            <person name="Wortman J."/>
            <person name="Nusbaum C."/>
            <person name="Birren B."/>
        </authorList>
    </citation>
    <scope>NUCLEOTIDE SEQUENCE [LARGE SCALE GENOMIC DNA]</scope>
    <source>
        <strain evidence="3">MINIMUS1</strain>
    </source>
</reference>
<dbReference type="EnsemblMetazoa" id="AMIN008918-RA">
    <property type="protein sequence ID" value="AMIN008918-PA"/>
    <property type="gene ID" value="AMIN008918"/>
</dbReference>
<protein>
    <submittedName>
        <fullName evidence="2">Uncharacterized protein</fullName>
    </submittedName>
</protein>
<accession>A0A182WEX2</accession>
<evidence type="ECO:0000256" key="1">
    <source>
        <dbReference type="SAM" id="MobiDB-lite"/>
    </source>
</evidence>
<proteinExistence type="predicted"/>
<organism evidence="2 3">
    <name type="scientific">Anopheles minimus</name>
    <dbReference type="NCBI Taxonomy" id="112268"/>
    <lineage>
        <taxon>Eukaryota</taxon>
        <taxon>Metazoa</taxon>
        <taxon>Ecdysozoa</taxon>
        <taxon>Arthropoda</taxon>
        <taxon>Hexapoda</taxon>
        <taxon>Insecta</taxon>
        <taxon>Pterygota</taxon>
        <taxon>Neoptera</taxon>
        <taxon>Endopterygota</taxon>
        <taxon>Diptera</taxon>
        <taxon>Nematocera</taxon>
        <taxon>Culicoidea</taxon>
        <taxon>Culicidae</taxon>
        <taxon>Anophelinae</taxon>
        <taxon>Anopheles</taxon>
    </lineage>
</organism>
<reference evidence="2" key="2">
    <citation type="submission" date="2020-05" db="UniProtKB">
        <authorList>
            <consortium name="EnsemblMetazoa"/>
        </authorList>
    </citation>
    <scope>IDENTIFICATION</scope>
    <source>
        <strain evidence="2">MINIMUS1</strain>
    </source>
</reference>
<feature type="region of interest" description="Disordered" evidence="1">
    <location>
        <begin position="1"/>
        <end position="25"/>
    </location>
</feature>
<dbReference type="AlphaFoldDB" id="A0A182WEX2"/>
<sequence>MREHYATSINQSAQSTDKPHAPINNFSLSVEDTTANRILVWLVHEKNGYFLKGKPCYSKQ</sequence>
<dbReference type="VEuPathDB" id="VectorBase:AMIN008918"/>
<name>A0A182WEX2_9DIPT</name>
<evidence type="ECO:0000313" key="2">
    <source>
        <dbReference type="EnsemblMetazoa" id="AMIN008918-PA"/>
    </source>
</evidence>
<evidence type="ECO:0000313" key="3">
    <source>
        <dbReference type="Proteomes" id="UP000075920"/>
    </source>
</evidence>
<feature type="compositionally biased region" description="Polar residues" evidence="1">
    <location>
        <begin position="7"/>
        <end position="16"/>
    </location>
</feature>
<keyword evidence="3" id="KW-1185">Reference proteome</keyword>